<dbReference type="GO" id="GO:0008360">
    <property type="term" value="P:regulation of cell shape"/>
    <property type="evidence" value="ECO:0007669"/>
    <property type="project" value="UniProtKB-KW"/>
</dbReference>
<dbReference type="UniPathway" id="UPA00219"/>
<comment type="cofactor">
    <cofactor evidence="1 19">
        <name>FAD</name>
        <dbReference type="ChEBI" id="CHEBI:57692"/>
    </cofactor>
</comment>
<keyword evidence="15 19" id="KW-0131">Cell cycle</keyword>
<dbReference type="InterPro" id="IPR006094">
    <property type="entry name" value="Oxid_FAD_bind_N"/>
</dbReference>
<evidence type="ECO:0000256" key="19">
    <source>
        <dbReference type="HAMAP-Rule" id="MF_00037"/>
    </source>
</evidence>
<dbReference type="EMBL" id="AQHR01000021">
    <property type="protein sequence ID" value="EON78965.1"/>
    <property type="molecule type" value="Genomic_DNA"/>
</dbReference>
<keyword evidence="10 19" id="KW-0274">FAD</keyword>
<dbReference type="SUPFAM" id="SSF56176">
    <property type="entry name" value="FAD-binding/transporter-associated domain-like"/>
    <property type="match status" value="1"/>
</dbReference>
<dbReference type="InterPro" id="IPR003170">
    <property type="entry name" value="MurB"/>
</dbReference>
<sequence length="337" mass="37402">MQLEKNVSLKSFNTFGLDQHAEFFTEVSSAAELIETLTWADENNLPVKILGGGSNILITGDIRGLVIKVNIKGITPIEETDTNVLVKVAAGENWHDFVQFAISKGWGGIENLSLIPGTVGAAPIQNIGAYGVEIKDVFQSLEAVDRSTGRQVVFDGHSCRFGYRDSFFKQDGRDRFVICAVTFRLSKTPAFQLSYGTVEETMHELGYVEPTLKAVGETICFIRQQKLPDPSKIGNAGSFFKNPVIEKTHYEKIKNEHPTLHGFPVGDGIKIPAAWLIEQSGWKGKRWGTVGVHERQPLVLVNYGSGKGRDLLYLSQSIQKSVFEKFQISLEPEVNLW</sequence>
<keyword evidence="11 19" id="KW-0521">NADP</keyword>
<protein>
    <recommendedName>
        <fullName evidence="6 19">UDP-N-acetylenolpyruvoylglucosamine reductase</fullName>
        <ecNumber evidence="5 19">1.3.1.98</ecNumber>
    </recommendedName>
    <alternativeName>
        <fullName evidence="17 19">UDP-N-acetylmuramate dehydrogenase</fullName>
    </alternativeName>
</protein>
<evidence type="ECO:0000256" key="9">
    <source>
        <dbReference type="ARBA" id="ARBA00022630"/>
    </source>
</evidence>
<keyword evidence="13 19" id="KW-0573">Peptidoglycan synthesis</keyword>
<dbReference type="STRING" id="1232681.ADIS_0558"/>
<keyword evidence="12 19" id="KW-0133">Cell shape</keyword>
<dbReference type="PATRIC" id="fig|1288963.3.peg.557"/>
<comment type="function">
    <text evidence="2 19">Cell wall formation.</text>
</comment>
<evidence type="ECO:0000256" key="7">
    <source>
        <dbReference type="ARBA" id="ARBA00022490"/>
    </source>
</evidence>
<dbReference type="GO" id="GO:0009252">
    <property type="term" value="P:peptidoglycan biosynthetic process"/>
    <property type="evidence" value="ECO:0007669"/>
    <property type="project" value="UniProtKB-UniRule"/>
</dbReference>
<evidence type="ECO:0000256" key="14">
    <source>
        <dbReference type="ARBA" id="ARBA00023002"/>
    </source>
</evidence>
<keyword evidence="9 19" id="KW-0285">Flavoprotein</keyword>
<dbReference type="AlphaFoldDB" id="R7ZXT3"/>
<evidence type="ECO:0000256" key="11">
    <source>
        <dbReference type="ARBA" id="ARBA00022857"/>
    </source>
</evidence>
<dbReference type="InterPro" id="IPR011601">
    <property type="entry name" value="MurB_C"/>
</dbReference>
<name>R7ZXT3_9BACT</name>
<evidence type="ECO:0000256" key="16">
    <source>
        <dbReference type="ARBA" id="ARBA00023316"/>
    </source>
</evidence>
<dbReference type="GO" id="GO:0051301">
    <property type="term" value="P:cell division"/>
    <property type="evidence" value="ECO:0007669"/>
    <property type="project" value="UniProtKB-KW"/>
</dbReference>
<evidence type="ECO:0000256" key="15">
    <source>
        <dbReference type="ARBA" id="ARBA00023306"/>
    </source>
</evidence>
<dbReference type="InterPro" id="IPR016167">
    <property type="entry name" value="FAD-bd_PCMH_sub1"/>
</dbReference>
<dbReference type="GO" id="GO:0005829">
    <property type="term" value="C:cytosol"/>
    <property type="evidence" value="ECO:0007669"/>
    <property type="project" value="TreeGrafter"/>
</dbReference>
<comment type="caution">
    <text evidence="21">The sequence shown here is derived from an EMBL/GenBank/DDBJ whole genome shotgun (WGS) entry which is preliminary data.</text>
</comment>
<comment type="pathway">
    <text evidence="4 19">Cell wall biogenesis; peptidoglycan biosynthesis.</text>
</comment>
<evidence type="ECO:0000256" key="2">
    <source>
        <dbReference type="ARBA" id="ARBA00003921"/>
    </source>
</evidence>
<evidence type="ECO:0000256" key="12">
    <source>
        <dbReference type="ARBA" id="ARBA00022960"/>
    </source>
</evidence>
<proteinExistence type="inferred from homology"/>
<dbReference type="OrthoDB" id="9804753at2"/>
<dbReference type="GO" id="GO:0071555">
    <property type="term" value="P:cell wall organization"/>
    <property type="evidence" value="ECO:0007669"/>
    <property type="project" value="UniProtKB-KW"/>
</dbReference>
<feature type="active site" description="Proton donor" evidence="19">
    <location>
        <position position="238"/>
    </location>
</feature>
<dbReference type="Gene3D" id="3.90.78.10">
    <property type="entry name" value="UDP-N-acetylenolpyruvoylglucosamine reductase, C-terminal domain"/>
    <property type="match status" value="1"/>
</dbReference>
<keyword evidence="22" id="KW-1185">Reference proteome</keyword>
<keyword evidence="8 19" id="KW-0132">Cell division</keyword>
<evidence type="ECO:0000256" key="18">
    <source>
        <dbReference type="ARBA" id="ARBA00048914"/>
    </source>
</evidence>
<dbReference type="HAMAP" id="MF_00037">
    <property type="entry name" value="MurB"/>
    <property type="match status" value="1"/>
</dbReference>
<dbReference type="PANTHER" id="PTHR21071">
    <property type="entry name" value="UDP-N-ACETYLENOLPYRUVOYLGLUCOSAMINE REDUCTASE"/>
    <property type="match status" value="1"/>
</dbReference>
<evidence type="ECO:0000259" key="20">
    <source>
        <dbReference type="PROSITE" id="PS51387"/>
    </source>
</evidence>
<keyword evidence="14 19" id="KW-0560">Oxidoreductase</keyword>
<dbReference type="InterPro" id="IPR016166">
    <property type="entry name" value="FAD-bd_PCMH"/>
</dbReference>
<evidence type="ECO:0000256" key="4">
    <source>
        <dbReference type="ARBA" id="ARBA00004752"/>
    </source>
</evidence>
<dbReference type="InterPro" id="IPR036318">
    <property type="entry name" value="FAD-bd_PCMH-like_sf"/>
</dbReference>
<evidence type="ECO:0000313" key="21">
    <source>
        <dbReference type="EMBL" id="EON78965.1"/>
    </source>
</evidence>
<evidence type="ECO:0000256" key="10">
    <source>
        <dbReference type="ARBA" id="ARBA00022827"/>
    </source>
</evidence>
<dbReference type="Pfam" id="PF01565">
    <property type="entry name" value="FAD_binding_4"/>
    <property type="match status" value="1"/>
</dbReference>
<dbReference type="InterPro" id="IPR016169">
    <property type="entry name" value="FAD-bd_PCMH_sub2"/>
</dbReference>
<evidence type="ECO:0000256" key="17">
    <source>
        <dbReference type="ARBA" id="ARBA00031026"/>
    </source>
</evidence>
<dbReference type="GO" id="GO:0008762">
    <property type="term" value="F:UDP-N-acetylmuramate dehydrogenase activity"/>
    <property type="evidence" value="ECO:0007669"/>
    <property type="project" value="UniProtKB-UniRule"/>
</dbReference>
<dbReference type="Gene3D" id="3.30.43.10">
    <property type="entry name" value="Uridine Diphospho-n-acetylenolpyruvylglucosamine Reductase, domain 2"/>
    <property type="match status" value="1"/>
</dbReference>
<keyword evidence="16 19" id="KW-0961">Cell wall biogenesis/degradation</keyword>
<dbReference type="NCBIfam" id="TIGR00179">
    <property type="entry name" value="murB"/>
    <property type="match status" value="1"/>
</dbReference>
<dbReference type="Gene3D" id="3.30.465.10">
    <property type="match status" value="1"/>
</dbReference>
<dbReference type="SUPFAM" id="SSF56194">
    <property type="entry name" value="Uridine diphospho-N-Acetylenolpyruvylglucosamine reductase, MurB, C-terminal domain"/>
    <property type="match status" value="1"/>
</dbReference>
<gene>
    <name evidence="19" type="primary">murB</name>
    <name evidence="21" type="ORF">ADIS_0558</name>
</gene>
<feature type="active site" evidence="19">
    <location>
        <position position="164"/>
    </location>
</feature>
<evidence type="ECO:0000313" key="22">
    <source>
        <dbReference type="Proteomes" id="UP000013909"/>
    </source>
</evidence>
<dbReference type="Pfam" id="PF02873">
    <property type="entry name" value="MurB_C"/>
    <property type="match status" value="1"/>
</dbReference>
<evidence type="ECO:0000256" key="3">
    <source>
        <dbReference type="ARBA" id="ARBA00004496"/>
    </source>
</evidence>
<dbReference type="EC" id="1.3.1.98" evidence="5 19"/>
<keyword evidence="7 19" id="KW-0963">Cytoplasm</keyword>
<comment type="similarity">
    <text evidence="19">Belongs to the MurB family.</text>
</comment>
<evidence type="ECO:0000256" key="1">
    <source>
        <dbReference type="ARBA" id="ARBA00001974"/>
    </source>
</evidence>
<comment type="subcellular location">
    <subcellularLocation>
        <location evidence="3 19">Cytoplasm</location>
    </subcellularLocation>
</comment>
<evidence type="ECO:0000256" key="13">
    <source>
        <dbReference type="ARBA" id="ARBA00022984"/>
    </source>
</evidence>
<dbReference type="InterPro" id="IPR036635">
    <property type="entry name" value="MurB_C_sf"/>
</dbReference>
<evidence type="ECO:0000256" key="6">
    <source>
        <dbReference type="ARBA" id="ARBA00015188"/>
    </source>
</evidence>
<dbReference type="Proteomes" id="UP000013909">
    <property type="component" value="Unassembled WGS sequence"/>
</dbReference>
<organism evidence="21 22">
    <name type="scientific">Lunatimonas lonarensis</name>
    <dbReference type="NCBI Taxonomy" id="1232681"/>
    <lineage>
        <taxon>Bacteria</taxon>
        <taxon>Pseudomonadati</taxon>
        <taxon>Bacteroidota</taxon>
        <taxon>Cytophagia</taxon>
        <taxon>Cytophagales</taxon>
        <taxon>Cyclobacteriaceae</taxon>
    </lineage>
</organism>
<feature type="active site" evidence="19">
    <location>
        <position position="333"/>
    </location>
</feature>
<reference evidence="21 22" key="1">
    <citation type="submission" date="2013-02" db="EMBL/GenBank/DDBJ databases">
        <title>A novel strain isolated from Lonar lake, Maharashtra, India.</title>
        <authorList>
            <person name="Singh A."/>
        </authorList>
    </citation>
    <scope>NUCLEOTIDE SEQUENCE [LARGE SCALE GENOMIC DNA]</scope>
    <source>
        <strain evidence="21 22">AK24</strain>
    </source>
</reference>
<dbReference type="GO" id="GO:0071949">
    <property type="term" value="F:FAD binding"/>
    <property type="evidence" value="ECO:0007669"/>
    <property type="project" value="InterPro"/>
</dbReference>
<dbReference type="NCBIfam" id="NF000755">
    <property type="entry name" value="PRK00046.1"/>
    <property type="match status" value="1"/>
</dbReference>
<accession>R7ZXT3</accession>
<dbReference type="PROSITE" id="PS51387">
    <property type="entry name" value="FAD_PCMH"/>
    <property type="match status" value="1"/>
</dbReference>
<evidence type="ECO:0000256" key="8">
    <source>
        <dbReference type="ARBA" id="ARBA00022618"/>
    </source>
</evidence>
<dbReference type="PANTHER" id="PTHR21071:SF4">
    <property type="entry name" value="UDP-N-ACETYLENOLPYRUVOYLGLUCOSAMINE REDUCTASE"/>
    <property type="match status" value="1"/>
</dbReference>
<comment type="catalytic activity">
    <reaction evidence="18 19">
        <text>UDP-N-acetyl-alpha-D-muramate + NADP(+) = UDP-N-acetyl-3-O-(1-carboxyvinyl)-alpha-D-glucosamine + NADPH + H(+)</text>
        <dbReference type="Rhea" id="RHEA:12248"/>
        <dbReference type="ChEBI" id="CHEBI:15378"/>
        <dbReference type="ChEBI" id="CHEBI:57783"/>
        <dbReference type="ChEBI" id="CHEBI:58349"/>
        <dbReference type="ChEBI" id="CHEBI:68483"/>
        <dbReference type="ChEBI" id="CHEBI:70757"/>
        <dbReference type="EC" id="1.3.1.98"/>
    </reaction>
</comment>
<feature type="domain" description="FAD-binding PCMH-type" evidence="20">
    <location>
        <begin position="15"/>
        <end position="188"/>
    </location>
</feature>
<evidence type="ECO:0000256" key="5">
    <source>
        <dbReference type="ARBA" id="ARBA00012518"/>
    </source>
</evidence>